<feature type="transmembrane region" description="Helical" evidence="1">
    <location>
        <begin position="118"/>
        <end position="139"/>
    </location>
</feature>
<dbReference type="AlphaFoldDB" id="A0A8J2ZE84"/>
<accession>A0A8J2ZE84</accession>
<gene>
    <name evidence="2" type="ORF">GCM10010964_34600</name>
</gene>
<protein>
    <recommendedName>
        <fullName evidence="4">Tripartite tricarboxylate transporter TctB family protein</fullName>
    </recommendedName>
</protein>
<comment type="caution">
    <text evidence="2">The sequence shown here is derived from an EMBL/GenBank/DDBJ whole genome shotgun (WGS) entry which is preliminary data.</text>
</comment>
<dbReference type="Proteomes" id="UP000597507">
    <property type="component" value="Unassembled WGS sequence"/>
</dbReference>
<name>A0A8J2ZE84_9PROT</name>
<keyword evidence="1" id="KW-0812">Transmembrane</keyword>
<evidence type="ECO:0000313" key="3">
    <source>
        <dbReference type="Proteomes" id="UP000597507"/>
    </source>
</evidence>
<keyword evidence="3" id="KW-1185">Reference proteome</keyword>
<evidence type="ECO:0000256" key="1">
    <source>
        <dbReference type="SAM" id="Phobius"/>
    </source>
</evidence>
<feature type="transmembrane region" description="Helical" evidence="1">
    <location>
        <begin position="81"/>
        <end position="106"/>
    </location>
</feature>
<sequence length="148" mass="15144">MNARSRISEGALLLLIALFAAWLAFDAAARSRALENLVLIVPGAILTVAVAAGLIAATLMRPPAAGAAAPPAGSGRQVAGLLALLVLLLLGLETVGFDLASFLFLLGAARLLGEQRPLPLLIFAAGLTAAVVTSLRFLLPFPMPTLVL</sequence>
<feature type="transmembrane region" description="Helical" evidence="1">
    <location>
        <begin position="39"/>
        <end position="60"/>
    </location>
</feature>
<reference evidence="2 3" key="1">
    <citation type="journal article" date="2014" name="Int. J. Syst. Evol. Microbiol.">
        <title>Complete genome sequence of Corynebacterium casei LMG S-19264T (=DSM 44701T), isolated from a smear-ripened cheese.</title>
        <authorList>
            <consortium name="US DOE Joint Genome Institute (JGI-PGF)"/>
            <person name="Walter F."/>
            <person name="Albersmeier A."/>
            <person name="Kalinowski J."/>
            <person name="Ruckert C."/>
        </authorList>
    </citation>
    <scope>NUCLEOTIDE SEQUENCE [LARGE SCALE GENOMIC DNA]</scope>
    <source>
        <strain evidence="2 3">CGMCC 1.16330</strain>
    </source>
</reference>
<dbReference type="EMBL" id="BMKS01000012">
    <property type="protein sequence ID" value="GGG44256.1"/>
    <property type="molecule type" value="Genomic_DNA"/>
</dbReference>
<evidence type="ECO:0008006" key="4">
    <source>
        <dbReference type="Google" id="ProtNLM"/>
    </source>
</evidence>
<keyword evidence="1" id="KW-0472">Membrane</keyword>
<keyword evidence="1" id="KW-1133">Transmembrane helix</keyword>
<organism evidence="2 3">
    <name type="scientific">Caldovatus sediminis</name>
    <dbReference type="NCBI Taxonomy" id="2041189"/>
    <lineage>
        <taxon>Bacteria</taxon>
        <taxon>Pseudomonadati</taxon>
        <taxon>Pseudomonadota</taxon>
        <taxon>Alphaproteobacteria</taxon>
        <taxon>Acetobacterales</taxon>
        <taxon>Roseomonadaceae</taxon>
        <taxon>Caldovatus</taxon>
    </lineage>
</organism>
<proteinExistence type="predicted"/>
<evidence type="ECO:0000313" key="2">
    <source>
        <dbReference type="EMBL" id="GGG44256.1"/>
    </source>
</evidence>
<dbReference type="RefSeq" id="WP_188902510.1">
    <property type="nucleotide sequence ID" value="NZ_BMKS01000012.1"/>
</dbReference>